<dbReference type="AlphaFoldDB" id="A0A084B817"/>
<name>A0A084B817_STACB</name>
<dbReference type="SUPFAM" id="SSF53335">
    <property type="entry name" value="S-adenosyl-L-methionine-dependent methyltransferases"/>
    <property type="match status" value="1"/>
</dbReference>
<reference evidence="5 6" key="1">
    <citation type="journal article" date="2014" name="BMC Genomics">
        <title>Comparative genome sequencing reveals chemotype-specific gene clusters in the toxigenic black mold Stachybotrys.</title>
        <authorList>
            <person name="Semeiks J."/>
            <person name="Borek D."/>
            <person name="Otwinowski Z."/>
            <person name="Grishin N.V."/>
        </authorList>
    </citation>
    <scope>NUCLEOTIDE SEQUENCE [LARGE SCALE GENOMIC DNA]</scope>
    <source>
        <strain evidence="6">CBS 109288 / IBT 7711</strain>
    </source>
</reference>
<dbReference type="InterPro" id="IPR016461">
    <property type="entry name" value="COMT-like"/>
</dbReference>
<proteinExistence type="predicted"/>
<dbReference type="InterPro" id="IPR036390">
    <property type="entry name" value="WH_DNA-bd_sf"/>
</dbReference>
<accession>A0A084B817</accession>
<dbReference type="GO" id="GO:0032259">
    <property type="term" value="P:methylation"/>
    <property type="evidence" value="ECO:0007669"/>
    <property type="project" value="UniProtKB-KW"/>
</dbReference>
<evidence type="ECO:0000256" key="3">
    <source>
        <dbReference type="ARBA" id="ARBA00022691"/>
    </source>
</evidence>
<evidence type="ECO:0000259" key="4">
    <source>
        <dbReference type="Pfam" id="PF00891"/>
    </source>
</evidence>
<evidence type="ECO:0000313" key="5">
    <source>
        <dbReference type="EMBL" id="KEY73696.1"/>
    </source>
</evidence>
<organism evidence="5 6">
    <name type="scientific">Stachybotrys chartarum (strain CBS 109288 / IBT 7711)</name>
    <name type="common">Toxic black mold</name>
    <name type="synonym">Stilbospora chartarum</name>
    <dbReference type="NCBI Taxonomy" id="1280523"/>
    <lineage>
        <taxon>Eukaryota</taxon>
        <taxon>Fungi</taxon>
        <taxon>Dikarya</taxon>
        <taxon>Ascomycota</taxon>
        <taxon>Pezizomycotina</taxon>
        <taxon>Sordariomycetes</taxon>
        <taxon>Hypocreomycetidae</taxon>
        <taxon>Hypocreales</taxon>
        <taxon>Stachybotryaceae</taxon>
        <taxon>Stachybotrys</taxon>
    </lineage>
</organism>
<dbReference type="HOGENOM" id="CLU_005533_5_2_1"/>
<dbReference type="SUPFAM" id="SSF46785">
    <property type="entry name" value="Winged helix' DNA-binding domain"/>
    <property type="match status" value="1"/>
</dbReference>
<dbReference type="EMBL" id="KL647774">
    <property type="protein sequence ID" value="KEY73696.1"/>
    <property type="molecule type" value="Genomic_DNA"/>
</dbReference>
<dbReference type="Gene3D" id="1.10.10.10">
    <property type="entry name" value="Winged helix-like DNA-binding domain superfamily/Winged helix DNA-binding domain"/>
    <property type="match status" value="1"/>
</dbReference>
<protein>
    <recommendedName>
        <fullName evidence="4">O-methyltransferase C-terminal domain-containing protein</fullName>
    </recommendedName>
</protein>
<dbReference type="PROSITE" id="PS51683">
    <property type="entry name" value="SAM_OMT_II"/>
    <property type="match status" value="1"/>
</dbReference>
<dbReference type="OrthoDB" id="1535081at2759"/>
<dbReference type="GO" id="GO:0008171">
    <property type="term" value="F:O-methyltransferase activity"/>
    <property type="evidence" value="ECO:0007669"/>
    <property type="project" value="InterPro"/>
</dbReference>
<evidence type="ECO:0000256" key="2">
    <source>
        <dbReference type="ARBA" id="ARBA00022679"/>
    </source>
</evidence>
<evidence type="ECO:0000313" key="6">
    <source>
        <dbReference type="Proteomes" id="UP000028045"/>
    </source>
</evidence>
<dbReference type="PANTHER" id="PTHR43712:SF2">
    <property type="entry name" value="O-METHYLTRANSFERASE CICE"/>
    <property type="match status" value="1"/>
</dbReference>
<keyword evidence="2" id="KW-0808">Transferase</keyword>
<dbReference type="InterPro" id="IPR029063">
    <property type="entry name" value="SAM-dependent_MTases_sf"/>
</dbReference>
<evidence type="ECO:0000256" key="1">
    <source>
        <dbReference type="ARBA" id="ARBA00022603"/>
    </source>
</evidence>
<dbReference type="Proteomes" id="UP000028045">
    <property type="component" value="Unassembled WGS sequence"/>
</dbReference>
<dbReference type="Gene3D" id="3.40.50.150">
    <property type="entry name" value="Vaccinia Virus protein VP39"/>
    <property type="match status" value="1"/>
</dbReference>
<keyword evidence="1" id="KW-0489">Methyltransferase</keyword>
<dbReference type="InterPro" id="IPR001077">
    <property type="entry name" value="COMT_C"/>
</dbReference>
<gene>
    <name evidence="5" type="ORF">S7711_09573</name>
</gene>
<keyword evidence="6" id="KW-1185">Reference proteome</keyword>
<sequence length="340" mass="38401">MAAIRLLTHWDAFRLISQKPMSCIELATALGADKALVMRFARMLISTGKIEQRDDGLLRLAPAGQYLLTPSIFRTTWDWVVPAFVKLPGYLDKNGRKEPNSPKDNPFCYGQDGIGMPYWEIIYRNCTGIEAFQNTMASLHTKLQITGVYDFHWVEEQAALQENSVLIVDVGGGKGDSIKEICKKNPGIALSRCILQDRKEVIDMMPKPHEEGAELFRLMEHDFHTQQPVRGALVYWIRHCLHDYGDDDCVAILRNLKPALDGKNKILIVEQVLLDKPSPLSASLDLIMMSFGGKERTENEIRSLVHQAGLDLVRVHYCPQRITGVFECSKLECTSYPESP</sequence>
<feature type="domain" description="O-methyltransferase C-terminal" evidence="4">
    <location>
        <begin position="114"/>
        <end position="310"/>
    </location>
</feature>
<dbReference type="PANTHER" id="PTHR43712">
    <property type="entry name" value="PUTATIVE (AFU_ORTHOLOGUE AFUA_4G14580)-RELATED"/>
    <property type="match status" value="1"/>
</dbReference>
<dbReference type="InterPro" id="IPR036388">
    <property type="entry name" value="WH-like_DNA-bd_sf"/>
</dbReference>
<dbReference type="Pfam" id="PF00891">
    <property type="entry name" value="Methyltransf_2"/>
    <property type="match status" value="1"/>
</dbReference>
<keyword evidence="3" id="KW-0949">S-adenosyl-L-methionine</keyword>